<dbReference type="SUPFAM" id="SSF52540">
    <property type="entry name" value="P-loop containing nucleoside triphosphate hydrolases"/>
    <property type="match status" value="1"/>
</dbReference>
<dbReference type="PANTHER" id="PTHR11070:SF23">
    <property type="entry name" value="RECBCD ENZYME SUBUNIT RECB"/>
    <property type="match status" value="1"/>
</dbReference>
<feature type="domain" description="UvrD-like helicase ATP-binding" evidence="5">
    <location>
        <begin position="15"/>
        <end position="72"/>
    </location>
</feature>
<evidence type="ECO:0000259" key="5">
    <source>
        <dbReference type="Pfam" id="PF00580"/>
    </source>
</evidence>
<dbReference type="InterPro" id="IPR027417">
    <property type="entry name" value="P-loop_NTPase"/>
</dbReference>
<dbReference type="GO" id="GO:0043138">
    <property type="term" value="F:3'-5' DNA helicase activity"/>
    <property type="evidence" value="ECO:0007669"/>
    <property type="project" value="TreeGrafter"/>
</dbReference>
<evidence type="ECO:0000256" key="4">
    <source>
        <dbReference type="ARBA" id="ARBA00022840"/>
    </source>
</evidence>
<dbReference type="AlphaFoldDB" id="W4S7F0"/>
<evidence type="ECO:0000256" key="3">
    <source>
        <dbReference type="ARBA" id="ARBA00022806"/>
    </source>
</evidence>
<evidence type="ECO:0000256" key="1">
    <source>
        <dbReference type="ARBA" id="ARBA00022741"/>
    </source>
</evidence>
<evidence type="ECO:0000313" key="7">
    <source>
        <dbReference type="Proteomes" id="UP000019143"/>
    </source>
</evidence>
<dbReference type="Gene3D" id="3.40.50.300">
    <property type="entry name" value="P-loop containing nucleotide triphosphate hydrolases"/>
    <property type="match status" value="1"/>
</dbReference>
<dbReference type="GO" id="GO:0000725">
    <property type="term" value="P:recombinational repair"/>
    <property type="evidence" value="ECO:0007669"/>
    <property type="project" value="TreeGrafter"/>
</dbReference>
<keyword evidence="4" id="KW-0067">ATP-binding</keyword>
<evidence type="ECO:0000313" key="6">
    <source>
        <dbReference type="EMBL" id="GAE52103.1"/>
    </source>
</evidence>
<dbReference type="EMBL" id="BAVB01000331">
    <property type="protein sequence ID" value="GAE52103.1"/>
    <property type="molecule type" value="Genomic_DNA"/>
</dbReference>
<sequence length="83" mass="9066">MSASPVTDPYLHLPLHGVRLIEASAGTGKTFTLATLFTRLVVERGLRIGQILAVTFTEAATQELRRRIRERLVLAATLVPDAP</sequence>
<dbReference type="Proteomes" id="UP000019143">
    <property type="component" value="Unassembled WGS sequence"/>
</dbReference>
<dbReference type="InterPro" id="IPR014016">
    <property type="entry name" value="UvrD-like_ATP-bd"/>
</dbReference>
<comment type="caution">
    <text evidence="6">The sequence shown here is derived from an EMBL/GenBank/DDBJ whole genome shotgun (WGS) entry which is preliminary data.</text>
</comment>
<keyword evidence="3" id="KW-0347">Helicase</keyword>
<keyword evidence="1" id="KW-0547">Nucleotide-binding</keyword>
<dbReference type="GO" id="GO:0005524">
    <property type="term" value="F:ATP binding"/>
    <property type="evidence" value="ECO:0007669"/>
    <property type="project" value="UniProtKB-KW"/>
</dbReference>
<evidence type="ECO:0000256" key="2">
    <source>
        <dbReference type="ARBA" id="ARBA00022801"/>
    </source>
</evidence>
<gene>
    <name evidence="6" type="primary">recB</name>
    <name evidence="6" type="ORF">XPU_3635</name>
</gene>
<dbReference type="GO" id="GO:0008854">
    <property type="term" value="F:exodeoxyribonuclease V activity"/>
    <property type="evidence" value="ECO:0007669"/>
    <property type="project" value="UniProtKB-EC"/>
</dbReference>
<dbReference type="GO" id="GO:0003677">
    <property type="term" value="F:DNA binding"/>
    <property type="evidence" value="ECO:0007669"/>
    <property type="project" value="InterPro"/>
</dbReference>
<dbReference type="PANTHER" id="PTHR11070">
    <property type="entry name" value="UVRD / RECB / PCRA DNA HELICASE FAMILY MEMBER"/>
    <property type="match status" value="1"/>
</dbReference>
<organism evidence="6 7">
    <name type="scientific">Xanthomonas arboricola pv. pruni str. MAFF 311562</name>
    <dbReference type="NCBI Taxonomy" id="1414836"/>
    <lineage>
        <taxon>Bacteria</taxon>
        <taxon>Pseudomonadati</taxon>
        <taxon>Pseudomonadota</taxon>
        <taxon>Gammaproteobacteria</taxon>
        <taxon>Lysobacterales</taxon>
        <taxon>Lysobacteraceae</taxon>
        <taxon>Xanthomonas</taxon>
    </lineage>
</organism>
<proteinExistence type="predicted"/>
<reference evidence="6 7" key="1">
    <citation type="submission" date="2014-01" db="EMBL/GenBank/DDBJ databases">
        <title>Genome sequence and analysis of Xanthomonas arboricola pv. pruni.</title>
        <authorList>
            <person name="Fujikawa T."/>
            <person name="Nakazono-Nagaoka E."/>
        </authorList>
    </citation>
    <scope>NUCLEOTIDE SEQUENCE [LARGE SCALE GENOMIC DNA]</scope>
    <source>
        <strain evidence="7">MAFF 311562</strain>
    </source>
</reference>
<dbReference type="EC" id="3.1.11.5" evidence="6"/>
<dbReference type="GO" id="GO:0005829">
    <property type="term" value="C:cytosol"/>
    <property type="evidence" value="ECO:0007669"/>
    <property type="project" value="TreeGrafter"/>
</dbReference>
<keyword evidence="2 6" id="KW-0378">Hydrolase</keyword>
<dbReference type="GO" id="GO:0009338">
    <property type="term" value="C:exodeoxyribonuclease V complex"/>
    <property type="evidence" value="ECO:0007669"/>
    <property type="project" value="TreeGrafter"/>
</dbReference>
<accession>W4S7F0</accession>
<dbReference type="Pfam" id="PF00580">
    <property type="entry name" value="UvrD-helicase"/>
    <property type="match status" value="1"/>
</dbReference>
<dbReference type="InterPro" id="IPR000212">
    <property type="entry name" value="DNA_helicase_UvrD/REP"/>
</dbReference>
<name>W4S7F0_9XANT</name>
<protein>
    <submittedName>
        <fullName evidence="6">Exodeoxyribonuclease V, 135 kDa subunit</fullName>
        <ecNumber evidence="6">3.1.11.5</ecNumber>
    </submittedName>
</protein>